<dbReference type="AlphaFoldDB" id="A0A0F0GSB0"/>
<proteinExistence type="inferred from homology"/>
<keyword evidence="6 7" id="KW-0503">Monooxygenase</keyword>
<comment type="caution">
    <text evidence="8">The sequence shown here is derived from an EMBL/GenBank/DDBJ whole genome shotgun (WGS) entry which is preliminary data.</text>
</comment>
<dbReference type="CDD" id="cd11030">
    <property type="entry name" value="CYP105-like"/>
    <property type="match status" value="1"/>
</dbReference>
<dbReference type="InterPro" id="IPR002397">
    <property type="entry name" value="Cyt_P450_B"/>
</dbReference>
<dbReference type="RefSeq" id="WP_045314634.1">
    <property type="nucleotide sequence ID" value="NZ_JYJG01000231.1"/>
</dbReference>
<keyword evidence="2 7" id="KW-0349">Heme</keyword>
<dbReference type="PANTHER" id="PTHR46696:SF1">
    <property type="entry name" value="CYTOCHROME P450 YJIB-RELATED"/>
    <property type="match status" value="1"/>
</dbReference>
<accession>A0A0F0GSB0</accession>
<dbReference type="eggNOG" id="COG2124">
    <property type="taxonomic scope" value="Bacteria"/>
</dbReference>
<dbReference type="InterPro" id="IPR036396">
    <property type="entry name" value="Cyt_P450_sf"/>
</dbReference>
<dbReference type="InterPro" id="IPR001128">
    <property type="entry name" value="Cyt_P450"/>
</dbReference>
<dbReference type="Pfam" id="PF00067">
    <property type="entry name" value="p450"/>
    <property type="match status" value="1"/>
</dbReference>
<dbReference type="FunFam" id="1.10.630.10:FF:000018">
    <property type="entry name" value="Cytochrome P450 monooxygenase"/>
    <property type="match status" value="1"/>
</dbReference>
<dbReference type="PRINTS" id="PR00359">
    <property type="entry name" value="BP450"/>
</dbReference>
<evidence type="ECO:0000313" key="8">
    <source>
        <dbReference type="EMBL" id="KJK44872.1"/>
    </source>
</evidence>
<dbReference type="OrthoDB" id="3664945at2"/>
<keyword evidence="9" id="KW-1185">Reference proteome</keyword>
<keyword evidence="5 7" id="KW-0408">Iron</keyword>
<dbReference type="SUPFAM" id="SSF48264">
    <property type="entry name" value="Cytochrome P450"/>
    <property type="match status" value="1"/>
</dbReference>
<dbReference type="PROSITE" id="PS00086">
    <property type="entry name" value="CYTOCHROME_P450"/>
    <property type="match status" value="1"/>
</dbReference>
<evidence type="ECO:0008006" key="10">
    <source>
        <dbReference type="Google" id="ProtNLM"/>
    </source>
</evidence>
<dbReference type="InterPro" id="IPR017972">
    <property type="entry name" value="Cyt_P450_CS"/>
</dbReference>
<dbReference type="EMBL" id="JYJG01000231">
    <property type="protein sequence ID" value="KJK44872.1"/>
    <property type="molecule type" value="Genomic_DNA"/>
</dbReference>
<evidence type="ECO:0000256" key="6">
    <source>
        <dbReference type="ARBA" id="ARBA00023033"/>
    </source>
</evidence>
<evidence type="ECO:0000256" key="5">
    <source>
        <dbReference type="ARBA" id="ARBA00023004"/>
    </source>
</evidence>
<evidence type="ECO:0000313" key="9">
    <source>
        <dbReference type="Proteomes" id="UP000033393"/>
    </source>
</evidence>
<dbReference type="Gene3D" id="1.10.630.10">
    <property type="entry name" value="Cytochrome P450"/>
    <property type="match status" value="1"/>
</dbReference>
<keyword evidence="4 7" id="KW-0560">Oxidoreductase</keyword>
<dbReference type="GO" id="GO:0004497">
    <property type="term" value="F:monooxygenase activity"/>
    <property type="evidence" value="ECO:0007669"/>
    <property type="project" value="UniProtKB-KW"/>
</dbReference>
<dbReference type="GO" id="GO:0020037">
    <property type="term" value="F:heme binding"/>
    <property type="evidence" value="ECO:0007669"/>
    <property type="project" value="InterPro"/>
</dbReference>
<evidence type="ECO:0000256" key="1">
    <source>
        <dbReference type="ARBA" id="ARBA00010617"/>
    </source>
</evidence>
<dbReference type="PANTHER" id="PTHR46696">
    <property type="entry name" value="P450, PUTATIVE (EUROFUNG)-RELATED"/>
    <property type="match status" value="1"/>
</dbReference>
<organism evidence="8 9">
    <name type="scientific">Lentzea aerocolonigenes</name>
    <name type="common">Lechevalieria aerocolonigenes</name>
    <name type="synonym">Saccharothrix aerocolonigenes</name>
    <dbReference type="NCBI Taxonomy" id="68170"/>
    <lineage>
        <taxon>Bacteria</taxon>
        <taxon>Bacillati</taxon>
        <taxon>Actinomycetota</taxon>
        <taxon>Actinomycetes</taxon>
        <taxon>Pseudonocardiales</taxon>
        <taxon>Pseudonocardiaceae</taxon>
        <taxon>Lentzea</taxon>
    </lineage>
</organism>
<dbReference type="Proteomes" id="UP000033393">
    <property type="component" value="Unassembled WGS sequence"/>
</dbReference>
<dbReference type="PRINTS" id="PR00385">
    <property type="entry name" value="P450"/>
</dbReference>
<evidence type="ECO:0000256" key="2">
    <source>
        <dbReference type="ARBA" id="ARBA00022617"/>
    </source>
</evidence>
<reference evidence="8 9" key="1">
    <citation type="submission" date="2015-02" db="EMBL/GenBank/DDBJ databases">
        <authorList>
            <person name="Ju K.-S."/>
            <person name="Doroghazi J.R."/>
            <person name="Metcalf W."/>
        </authorList>
    </citation>
    <scope>NUCLEOTIDE SEQUENCE [LARGE SCALE GENOMIC DNA]</scope>
    <source>
        <strain evidence="8 9">NRRL B-16140</strain>
    </source>
</reference>
<dbReference type="GO" id="GO:0016705">
    <property type="term" value="F:oxidoreductase activity, acting on paired donors, with incorporation or reduction of molecular oxygen"/>
    <property type="evidence" value="ECO:0007669"/>
    <property type="project" value="InterPro"/>
</dbReference>
<evidence type="ECO:0000256" key="3">
    <source>
        <dbReference type="ARBA" id="ARBA00022723"/>
    </source>
</evidence>
<comment type="similarity">
    <text evidence="1 7">Belongs to the cytochrome P450 family.</text>
</comment>
<keyword evidence="3 7" id="KW-0479">Metal-binding</keyword>
<gene>
    <name evidence="8" type="ORF">UK23_27915</name>
</gene>
<evidence type="ECO:0000256" key="4">
    <source>
        <dbReference type="ARBA" id="ARBA00023002"/>
    </source>
</evidence>
<name>A0A0F0GSB0_LENAE</name>
<protein>
    <recommendedName>
        <fullName evidence="10">Cytochrome P450</fullName>
    </recommendedName>
</protein>
<dbReference type="PATRIC" id="fig|68170.10.peg.7149"/>
<evidence type="ECO:0000256" key="7">
    <source>
        <dbReference type="RuleBase" id="RU000461"/>
    </source>
</evidence>
<sequence>MTEEVVAPASACPFPFARDPHRPLDLPPEYGRLRADRPVQKVVTPAGDTAWLVARYHDVRALLADTERFSAEVMNPGYPRYLFPVDPQPGAFVTVDPPDHTRYRRMIMSMFTKKKAEEVRPSAQKLVDERIDAILKLPQPVDLVTHFARPIPLTVVCELLGVPYKDRLAFGRWINTLVETTSSQAHRNAAAGALFGYLTKLVAQKEKEPTDDVLGRLVTQQMAAGELKREEAVVIGMMLLSAGYDTTASSIALSILTLLEHPEQLVKLRENPDLIVGAVEELLRHQNVMQCGVGRVAKVDLEIAGQPIKAGEGIIALLSSADRDSSVYADPDSLDITRKDSTPLAFGHGIHSCIAKFLSRVELQVALLTLITRIPTLALAKPADELRFRDGAIVYSLRELPVVW</sequence>
<dbReference type="GO" id="GO:0005506">
    <property type="term" value="F:iron ion binding"/>
    <property type="evidence" value="ECO:0007669"/>
    <property type="project" value="InterPro"/>
</dbReference>